<comment type="caution">
    <text evidence="1">The sequence shown here is derived from an EMBL/GenBank/DDBJ whole genome shotgun (WGS) entry which is preliminary data.</text>
</comment>
<evidence type="ECO:0000313" key="1">
    <source>
        <dbReference type="EMBL" id="TGN72316.1"/>
    </source>
</evidence>
<dbReference type="InterPro" id="IPR004211">
    <property type="entry name" value="Endonuclease_7"/>
</dbReference>
<dbReference type="Pfam" id="PF02945">
    <property type="entry name" value="Endonuclease_7"/>
    <property type="match status" value="1"/>
</dbReference>
<reference evidence="1 2" key="1">
    <citation type="submission" date="2019-04" db="EMBL/GenBank/DDBJ databases">
        <title>Streptomyces sp. nov. Bv016 isolated from bark of Buahinia variegata.</title>
        <authorList>
            <person name="Kanchanasin P."/>
            <person name="Tanasupawat S."/>
            <person name="Yuki M."/>
            <person name="Kudo T."/>
        </authorList>
    </citation>
    <scope>NUCLEOTIDE SEQUENCE [LARGE SCALE GENOMIC DNA]</scope>
    <source>
        <strain evidence="1 2">Bv016</strain>
    </source>
</reference>
<evidence type="ECO:0000313" key="2">
    <source>
        <dbReference type="Proteomes" id="UP000298159"/>
    </source>
</evidence>
<dbReference type="AlphaFoldDB" id="A0A4Z1CTX6"/>
<protein>
    <recommendedName>
        <fullName evidence="3">TniQ protein</fullName>
    </recommendedName>
</protein>
<dbReference type="SUPFAM" id="SSF54060">
    <property type="entry name" value="His-Me finger endonucleases"/>
    <property type="match status" value="1"/>
</dbReference>
<dbReference type="EMBL" id="SRRT01000012">
    <property type="protein sequence ID" value="TGN72316.1"/>
    <property type="molecule type" value="Genomic_DNA"/>
</dbReference>
<accession>A0A4Z1CTX6</accession>
<dbReference type="Proteomes" id="UP000298159">
    <property type="component" value="Unassembled WGS sequence"/>
</dbReference>
<name>A0A4Z1CTX6_9ACTN</name>
<dbReference type="Gene3D" id="3.40.1800.10">
    <property type="entry name" value="His-Me finger endonucleases"/>
    <property type="match status" value="1"/>
</dbReference>
<sequence length="780" mass="86083">MQPSASTFVRIPPVAGELTGSWFRRTAAPYGLPAQDLLRGILGGTHRVQVTGTPGTGLELFLNTPARTALIRSTGHHLHQLTRLLPALAARHERVTDDENLRAAWYMPGEAWVGACPPCTGRAGWPVLVYPGTAGHVCRRHRRWLLAHPGRPASIPLETLPEVLTAHRHHSVLARSRPDAADVVALAAAVVWSWQVQGWRSEPVWQDRVRRLAAVMGSVPTAVVPHALVSYPETIAVARLLGAPRWQQRLRETAAVEGAGAATALLLGEISRRAGRPWLADWLTACTRTRPRTAAQADPLNGWLRRLTAADGTGSDGLWTLHRAAVRPTEYGDRASFLTDRRSRSICEEAGAVFLTGGWEPVPAPAARACALPVTSPPSRQCRLVGLLGDSPVVPISDLKELCLMWLSLQAAHQRLADLTHHTTVPAYLDHVNRYTFAAASHVLIGDTAVPGYKYRQQWRFLDRDIQKAGKRLAGIAIDPGDLVNAGLEASEPHTWRSRVWQWISQATYESELPQMQGPDVLSKDFAGQQLPEAFTRRTIASTRPLPLMVWSGKEWLVPRAYAAVLDRAEEVEASLAAQDDVCSGCGTPAGREQWRSSSASGFVVLCPSCAAHASRPYTGHLRGRQYTKGFAKRSPAEVFLCRMCPEPRRALYWDHCHSHGLLRGPLCVKCNNSEGAHRFIDRPGGVEHLLQCTDCRAQRTLPLQHHSDIVRRLAVFEPHAACTHELSWRWFYAEDDGSVVARFRCYQHQPELAWSVTVPSDEVKLLVRRFIDEAIGSGL</sequence>
<dbReference type="InterPro" id="IPR044925">
    <property type="entry name" value="His-Me_finger_sf"/>
</dbReference>
<gene>
    <name evidence="1" type="ORF">E5083_29925</name>
</gene>
<evidence type="ECO:0008006" key="3">
    <source>
        <dbReference type="Google" id="ProtNLM"/>
    </source>
</evidence>
<dbReference type="InterPro" id="IPR038563">
    <property type="entry name" value="Endonuclease_7_sf"/>
</dbReference>
<proteinExistence type="predicted"/>
<organism evidence="1 2">
    <name type="scientific">Streptomyces bauhiniae</name>
    <dbReference type="NCBI Taxonomy" id="2340725"/>
    <lineage>
        <taxon>Bacteria</taxon>
        <taxon>Bacillati</taxon>
        <taxon>Actinomycetota</taxon>
        <taxon>Actinomycetes</taxon>
        <taxon>Kitasatosporales</taxon>
        <taxon>Streptomycetaceae</taxon>
        <taxon>Streptomyces</taxon>
    </lineage>
</organism>
<keyword evidence="2" id="KW-1185">Reference proteome</keyword>